<protein>
    <submittedName>
        <fullName evidence="8">Quaternary ammonium compound-resistance protein SugE</fullName>
    </submittedName>
</protein>
<feature type="transmembrane region" description="Helical" evidence="7">
    <location>
        <begin position="28"/>
        <end position="46"/>
    </location>
</feature>
<dbReference type="OrthoDB" id="2168659at2"/>
<dbReference type="GO" id="GO:0005886">
    <property type="term" value="C:plasma membrane"/>
    <property type="evidence" value="ECO:0007669"/>
    <property type="project" value="UniProtKB-SubCell"/>
</dbReference>
<name>A0A1X6WNJ4_9ENTE</name>
<evidence type="ECO:0000256" key="1">
    <source>
        <dbReference type="ARBA" id="ARBA00004651"/>
    </source>
</evidence>
<keyword evidence="4 7" id="KW-1133">Transmembrane helix</keyword>
<evidence type="ECO:0000256" key="6">
    <source>
        <dbReference type="RuleBase" id="RU003942"/>
    </source>
</evidence>
<evidence type="ECO:0000313" key="8">
    <source>
        <dbReference type="EMBL" id="SLM85845.1"/>
    </source>
</evidence>
<evidence type="ECO:0000256" key="7">
    <source>
        <dbReference type="SAM" id="Phobius"/>
    </source>
</evidence>
<dbReference type="PANTHER" id="PTHR30561:SF7">
    <property type="entry name" value="GUANIDINIUM EFFLUX SYSTEM SUBUNIT GDNC-RELATED"/>
    <property type="match status" value="1"/>
</dbReference>
<sequence>MNRSWFLILVAAVFEVMWVVGLKHASNPLEWGGTIIAIMVSFYLMIKAGEKLPVGTVYAVFVGLGTTGTILMDAFVFKQPVNIMTVVFLVILLIGVMGLKLSSDDKKESEAK</sequence>
<keyword evidence="3 6" id="KW-0812">Transmembrane</keyword>
<feature type="transmembrane region" description="Helical" evidence="7">
    <location>
        <begin position="58"/>
        <end position="77"/>
    </location>
</feature>
<accession>A0A1X6WNJ4</accession>
<evidence type="ECO:0000313" key="9">
    <source>
        <dbReference type="Proteomes" id="UP000195918"/>
    </source>
</evidence>
<dbReference type="InterPro" id="IPR000390">
    <property type="entry name" value="Small_drug/metabolite_transptr"/>
</dbReference>
<reference evidence="9" key="1">
    <citation type="submission" date="2017-02" db="EMBL/GenBank/DDBJ databases">
        <authorList>
            <person name="Dridi B."/>
        </authorList>
    </citation>
    <scope>NUCLEOTIDE SEQUENCE [LARGE SCALE GENOMIC DNA]</scope>
    <source>
        <strain evidence="9">bH819</strain>
    </source>
</reference>
<dbReference type="InterPro" id="IPR037185">
    <property type="entry name" value="EmrE-like"/>
</dbReference>
<evidence type="ECO:0000256" key="2">
    <source>
        <dbReference type="ARBA" id="ARBA00022475"/>
    </source>
</evidence>
<dbReference type="PANTHER" id="PTHR30561">
    <property type="entry name" value="SMR FAMILY PROTON-DEPENDENT DRUG EFFLUX TRANSPORTER SUGE"/>
    <property type="match status" value="1"/>
</dbReference>
<keyword evidence="9" id="KW-1185">Reference proteome</keyword>
<organism evidence="8 9">
    <name type="scientific">Vagococcus fluvialis bH819</name>
    <dbReference type="NCBI Taxonomy" id="1255619"/>
    <lineage>
        <taxon>Bacteria</taxon>
        <taxon>Bacillati</taxon>
        <taxon>Bacillota</taxon>
        <taxon>Bacilli</taxon>
        <taxon>Lactobacillales</taxon>
        <taxon>Enterococcaceae</taxon>
        <taxon>Vagococcus</taxon>
    </lineage>
</organism>
<dbReference type="Proteomes" id="UP000195918">
    <property type="component" value="Unassembled WGS sequence"/>
</dbReference>
<dbReference type="EMBL" id="FWFD01000009">
    <property type="protein sequence ID" value="SLM85845.1"/>
    <property type="molecule type" value="Genomic_DNA"/>
</dbReference>
<comment type="similarity">
    <text evidence="6">Belongs to the drug/metabolite transporter (DMT) superfamily. Small multidrug resistance (SMR) (TC 2.A.7.1) family.</text>
</comment>
<dbReference type="InterPro" id="IPR045324">
    <property type="entry name" value="Small_multidrug_res"/>
</dbReference>
<evidence type="ECO:0000256" key="5">
    <source>
        <dbReference type="ARBA" id="ARBA00023136"/>
    </source>
</evidence>
<proteinExistence type="inferred from homology"/>
<dbReference type="GO" id="GO:0022857">
    <property type="term" value="F:transmembrane transporter activity"/>
    <property type="evidence" value="ECO:0007669"/>
    <property type="project" value="InterPro"/>
</dbReference>
<evidence type="ECO:0000256" key="4">
    <source>
        <dbReference type="ARBA" id="ARBA00022989"/>
    </source>
</evidence>
<dbReference type="AlphaFoldDB" id="A0A1X6WNJ4"/>
<feature type="transmembrane region" description="Helical" evidence="7">
    <location>
        <begin position="83"/>
        <end position="102"/>
    </location>
</feature>
<gene>
    <name evidence="8" type="ORF">FM121_07070</name>
</gene>
<dbReference type="Pfam" id="PF00893">
    <property type="entry name" value="Multi_Drug_Res"/>
    <property type="match status" value="1"/>
</dbReference>
<dbReference type="Gene3D" id="1.10.3730.20">
    <property type="match status" value="1"/>
</dbReference>
<dbReference type="SUPFAM" id="SSF103481">
    <property type="entry name" value="Multidrug resistance efflux transporter EmrE"/>
    <property type="match status" value="1"/>
</dbReference>
<keyword evidence="5 7" id="KW-0472">Membrane</keyword>
<comment type="subcellular location">
    <subcellularLocation>
        <location evidence="1 6">Cell membrane</location>
        <topology evidence="1 6">Multi-pass membrane protein</topology>
    </subcellularLocation>
</comment>
<evidence type="ECO:0000256" key="3">
    <source>
        <dbReference type="ARBA" id="ARBA00022692"/>
    </source>
</evidence>
<keyword evidence="2" id="KW-1003">Cell membrane</keyword>
<feature type="transmembrane region" description="Helical" evidence="7">
    <location>
        <begin position="5"/>
        <end position="22"/>
    </location>
</feature>
<dbReference type="RefSeq" id="WP_086951480.1">
    <property type="nucleotide sequence ID" value="NZ_FWFD01000009.1"/>
</dbReference>